<protein>
    <recommendedName>
        <fullName evidence="3">Transposase Tc1-like domain-containing protein</fullName>
    </recommendedName>
</protein>
<accession>A0A164SEF9</accession>
<dbReference type="OrthoDB" id="3226274at2759"/>
<proteinExistence type="predicted"/>
<dbReference type="SUPFAM" id="SSF46689">
    <property type="entry name" value="Homeodomain-like"/>
    <property type="match status" value="1"/>
</dbReference>
<evidence type="ECO:0008006" key="3">
    <source>
        <dbReference type="Google" id="ProtNLM"/>
    </source>
</evidence>
<dbReference type="EMBL" id="KV419415">
    <property type="protein sequence ID" value="KZS91398.1"/>
    <property type="molecule type" value="Genomic_DNA"/>
</dbReference>
<reference evidence="1 2" key="1">
    <citation type="journal article" date="2016" name="Mol. Biol. Evol.">
        <title>Comparative Genomics of Early-Diverging Mushroom-Forming Fungi Provides Insights into the Origins of Lignocellulose Decay Capabilities.</title>
        <authorList>
            <person name="Nagy L.G."/>
            <person name="Riley R."/>
            <person name="Tritt A."/>
            <person name="Adam C."/>
            <person name="Daum C."/>
            <person name="Floudas D."/>
            <person name="Sun H."/>
            <person name="Yadav J.S."/>
            <person name="Pangilinan J."/>
            <person name="Larsson K.H."/>
            <person name="Matsuura K."/>
            <person name="Barry K."/>
            <person name="Labutti K."/>
            <person name="Kuo R."/>
            <person name="Ohm R.A."/>
            <person name="Bhattacharya S.S."/>
            <person name="Shirouzu T."/>
            <person name="Yoshinaga Y."/>
            <person name="Martin F.M."/>
            <person name="Grigoriev I.V."/>
            <person name="Hibbett D.S."/>
        </authorList>
    </citation>
    <scope>NUCLEOTIDE SEQUENCE [LARGE SCALE GENOMIC DNA]</scope>
    <source>
        <strain evidence="1 2">HHB9708</strain>
    </source>
</reference>
<dbReference type="InterPro" id="IPR009057">
    <property type="entry name" value="Homeodomain-like_sf"/>
</dbReference>
<gene>
    <name evidence="1" type="ORF">SISNIDRAFT_414012</name>
</gene>
<feature type="non-terminal residue" evidence="1">
    <location>
        <position position="122"/>
    </location>
</feature>
<keyword evidence="2" id="KW-1185">Reference proteome</keyword>
<dbReference type="AlphaFoldDB" id="A0A164SEF9"/>
<dbReference type="Proteomes" id="UP000076722">
    <property type="component" value="Unassembled WGS sequence"/>
</dbReference>
<sequence length="122" mass="13894">MVVTTPTKRARITELKDLGLSDREVGRRIGVDHKTVGRVYREHRVKHDFYNIPRRCGRPHRLSKADARQATMYLARGHAQDAADVCRQLFPTVSASTVRRALKDEGIHSAVRCKKPALTKKH</sequence>
<dbReference type="STRING" id="1314777.A0A164SEF9"/>
<organism evidence="1 2">
    <name type="scientific">Sistotremastrum niveocremeum HHB9708</name>
    <dbReference type="NCBI Taxonomy" id="1314777"/>
    <lineage>
        <taxon>Eukaryota</taxon>
        <taxon>Fungi</taxon>
        <taxon>Dikarya</taxon>
        <taxon>Basidiomycota</taxon>
        <taxon>Agaricomycotina</taxon>
        <taxon>Agaricomycetes</taxon>
        <taxon>Sistotremastrales</taxon>
        <taxon>Sistotremastraceae</taxon>
        <taxon>Sertulicium</taxon>
        <taxon>Sertulicium niveocremeum</taxon>
    </lineage>
</organism>
<evidence type="ECO:0000313" key="1">
    <source>
        <dbReference type="EMBL" id="KZS91398.1"/>
    </source>
</evidence>
<evidence type="ECO:0000313" key="2">
    <source>
        <dbReference type="Proteomes" id="UP000076722"/>
    </source>
</evidence>
<name>A0A164SEF9_9AGAM</name>